<feature type="domain" description="Beta-ketoacyl-[acyl-carrier-protein] synthase III C-terminal" evidence="3">
    <location>
        <begin position="252"/>
        <end position="333"/>
    </location>
</feature>
<dbReference type="RefSeq" id="WP_324691467.1">
    <property type="nucleotide sequence ID" value="NZ_BAABCR010000014.1"/>
</dbReference>
<dbReference type="SUPFAM" id="SSF53901">
    <property type="entry name" value="Thiolase-like"/>
    <property type="match status" value="1"/>
</dbReference>
<organism evidence="5 6">
    <name type="scientific">Flavobacterium cheonhonense</name>
    <dbReference type="NCBI Taxonomy" id="706185"/>
    <lineage>
        <taxon>Bacteria</taxon>
        <taxon>Pseudomonadati</taxon>
        <taxon>Bacteroidota</taxon>
        <taxon>Flavobacteriia</taxon>
        <taxon>Flavobacteriales</taxon>
        <taxon>Flavobacteriaceae</taxon>
        <taxon>Flavobacterium</taxon>
    </lineage>
</organism>
<evidence type="ECO:0000259" key="4">
    <source>
        <dbReference type="Pfam" id="PF08545"/>
    </source>
</evidence>
<keyword evidence="6" id="KW-1185">Reference proteome</keyword>
<feature type="domain" description="Beta-ketoacyl-[acyl-carrier-protein] synthase III N-terminal" evidence="4">
    <location>
        <begin position="114"/>
        <end position="185"/>
    </location>
</feature>
<dbReference type="Gene3D" id="3.40.47.10">
    <property type="match status" value="1"/>
</dbReference>
<evidence type="ECO:0000256" key="1">
    <source>
        <dbReference type="ARBA" id="ARBA00022679"/>
    </source>
</evidence>
<accession>A0ABP7TQH6</accession>
<evidence type="ECO:0000313" key="6">
    <source>
        <dbReference type="Proteomes" id="UP001500968"/>
    </source>
</evidence>
<dbReference type="PANTHER" id="PTHR34069:SF2">
    <property type="entry name" value="BETA-KETOACYL-[ACYL-CARRIER-PROTEIN] SYNTHASE III"/>
    <property type="match status" value="1"/>
</dbReference>
<dbReference type="Proteomes" id="UP001500968">
    <property type="component" value="Unassembled WGS sequence"/>
</dbReference>
<protein>
    <submittedName>
        <fullName evidence="5">Ketoacyl-ACP synthase III</fullName>
    </submittedName>
</protein>
<evidence type="ECO:0000259" key="3">
    <source>
        <dbReference type="Pfam" id="PF08541"/>
    </source>
</evidence>
<sequence length="357" mass="39410">MLIGSFQHIKVAGLSVAVPTEKVAVDTFSDIFGTENIEKFKEMTGVQSVSRAKPNQTASDLGYEAAVDVFEKSKVSKSDIGFLIFVTQKPDYRVPSTAFVLHKRLQLPEYCLCFDLNLACSGFIFGLQTILSLLDNSESKAALLITGDTSVKTLSPHDRTMVMLFGDSGSATLLEKTKDVAPVHLGFRTDGHRFKSIITPAGAYRNRNLPHDRVAWSDGILRSDYDTHMKGMDVFGFSITDVPQLMKDFMASRETTTEDYDFFVLHQANNYILKQLSRKLKIPVEKIPVSLDRFGNNSSNSIPLVLADHFGGKHLGNLHIFICGFGAGLSLACGDLVIDTAVVNPLLETDFCYLDSY</sequence>
<gene>
    <name evidence="5" type="ORF">GCM10022386_12080</name>
</gene>
<dbReference type="PANTHER" id="PTHR34069">
    <property type="entry name" value="3-OXOACYL-[ACYL-CARRIER-PROTEIN] SYNTHASE 3"/>
    <property type="match status" value="1"/>
</dbReference>
<dbReference type="CDD" id="cd00830">
    <property type="entry name" value="KAS_III"/>
    <property type="match status" value="1"/>
</dbReference>
<name>A0ABP7TQH6_9FLAO</name>
<dbReference type="Pfam" id="PF08541">
    <property type="entry name" value="ACP_syn_III_C"/>
    <property type="match status" value="1"/>
</dbReference>
<comment type="caution">
    <text evidence="5">The sequence shown here is derived from an EMBL/GenBank/DDBJ whole genome shotgun (WGS) entry which is preliminary data.</text>
</comment>
<dbReference type="InterPro" id="IPR013747">
    <property type="entry name" value="ACP_syn_III_C"/>
</dbReference>
<dbReference type="Pfam" id="PF08545">
    <property type="entry name" value="ACP_syn_III"/>
    <property type="match status" value="1"/>
</dbReference>
<reference evidence="6" key="1">
    <citation type="journal article" date="2019" name="Int. J. Syst. Evol. Microbiol.">
        <title>The Global Catalogue of Microorganisms (GCM) 10K type strain sequencing project: providing services to taxonomists for standard genome sequencing and annotation.</title>
        <authorList>
            <consortium name="The Broad Institute Genomics Platform"/>
            <consortium name="The Broad Institute Genome Sequencing Center for Infectious Disease"/>
            <person name="Wu L."/>
            <person name="Ma J."/>
        </authorList>
    </citation>
    <scope>NUCLEOTIDE SEQUENCE [LARGE SCALE GENOMIC DNA]</scope>
    <source>
        <strain evidence="6">JCM 17064</strain>
    </source>
</reference>
<keyword evidence="2" id="KW-0012">Acyltransferase</keyword>
<evidence type="ECO:0000313" key="5">
    <source>
        <dbReference type="EMBL" id="GAA4029826.1"/>
    </source>
</evidence>
<keyword evidence="1" id="KW-0808">Transferase</keyword>
<dbReference type="EMBL" id="BAABCR010000014">
    <property type="protein sequence ID" value="GAA4029826.1"/>
    <property type="molecule type" value="Genomic_DNA"/>
</dbReference>
<proteinExistence type="predicted"/>
<evidence type="ECO:0000256" key="2">
    <source>
        <dbReference type="ARBA" id="ARBA00023315"/>
    </source>
</evidence>
<dbReference type="InterPro" id="IPR016039">
    <property type="entry name" value="Thiolase-like"/>
</dbReference>
<dbReference type="InterPro" id="IPR013751">
    <property type="entry name" value="ACP_syn_III_N"/>
</dbReference>